<protein>
    <submittedName>
        <fullName evidence="1">Uncharacterized protein</fullName>
    </submittedName>
</protein>
<name>A0A3B0XKM6_9ZZZZ</name>
<dbReference type="AlphaFoldDB" id="A0A3B0XKM6"/>
<gene>
    <name evidence="1" type="ORF">MNBD_GAMMA09-1980</name>
</gene>
<dbReference type="EMBL" id="UOFI01000140">
    <property type="protein sequence ID" value="VAW69025.1"/>
    <property type="molecule type" value="Genomic_DNA"/>
</dbReference>
<accession>A0A3B0XKM6</accession>
<organism evidence="1">
    <name type="scientific">hydrothermal vent metagenome</name>
    <dbReference type="NCBI Taxonomy" id="652676"/>
    <lineage>
        <taxon>unclassified sequences</taxon>
        <taxon>metagenomes</taxon>
        <taxon>ecological metagenomes</taxon>
    </lineage>
</organism>
<evidence type="ECO:0000313" key="1">
    <source>
        <dbReference type="EMBL" id="VAW69025.1"/>
    </source>
</evidence>
<sequence>MKKYKIRALLVTALSVSLMTGFGFGDLTKNILPDTDKCKGKSASERKKCEKDENLKSVGKVAVIAGAAALIYEMTVGFKTEQTSSDSKVISNYKKKHKSLPNAPLVTQYKSSLKPGEVVKVGKEVLIVSSLEVVPSKKSNKVSIQEKISIYDNEDNSKVLKTLTKDVNSKTKKSGAFKNEFRFTLPVGMPQGVYPIKTVVVLDKKDQKPVKNKMQLVLEINAHDEYRIVALNTY</sequence>
<reference evidence="1" key="1">
    <citation type="submission" date="2018-06" db="EMBL/GenBank/DDBJ databases">
        <authorList>
            <person name="Zhirakovskaya E."/>
        </authorList>
    </citation>
    <scope>NUCLEOTIDE SEQUENCE</scope>
</reference>
<proteinExistence type="predicted"/>